<proteinExistence type="predicted"/>
<feature type="signal peptide" evidence="1">
    <location>
        <begin position="1"/>
        <end position="22"/>
    </location>
</feature>
<dbReference type="Proteomes" id="UP000537204">
    <property type="component" value="Unassembled WGS sequence"/>
</dbReference>
<evidence type="ECO:0000256" key="1">
    <source>
        <dbReference type="SAM" id="SignalP"/>
    </source>
</evidence>
<accession>A0A7W8ZNB2</accession>
<comment type="caution">
    <text evidence="2">The sequence shown here is derived from an EMBL/GenBank/DDBJ whole genome shotgun (WGS) entry which is preliminary data.</text>
</comment>
<sequence>MHIYSKKNLLALLILLSMSSCEKETNVDISKNPAKLVVLGEFNQEDDALINLSTSVFSTAKGAFPDVEDAQISLLDKNNTLIEKYTYQSKGNYTGKKAMTGQQYKLAVNYNGETYQAQTTIPSAFNLNLIEQDASSLIAEIVDLSLEINAYTFEILAKPFTVDRYYLENGQKIKVNSEAEFTELLKIKPNLEPKRDTTFNTKFSRIYIETADNRTENVKYNVLKDNSGRIFLTDKTFNGGKTTLEIYYQNLLSNTANIQYVLVVKSTDPVYFNYLYSSDLQAAKSLAGITDVPIKGNIVNALGIWGGAYVKKIILKN</sequence>
<organism evidence="2 3">
    <name type="scientific">Pedobacter cryoconitis</name>
    <dbReference type="NCBI Taxonomy" id="188932"/>
    <lineage>
        <taxon>Bacteria</taxon>
        <taxon>Pseudomonadati</taxon>
        <taxon>Bacteroidota</taxon>
        <taxon>Sphingobacteriia</taxon>
        <taxon>Sphingobacteriales</taxon>
        <taxon>Sphingobacteriaceae</taxon>
        <taxon>Pedobacter</taxon>
    </lineage>
</organism>
<evidence type="ECO:0000313" key="3">
    <source>
        <dbReference type="Proteomes" id="UP000537204"/>
    </source>
</evidence>
<evidence type="ECO:0000313" key="2">
    <source>
        <dbReference type="EMBL" id="MBB5637171.1"/>
    </source>
</evidence>
<protein>
    <recommendedName>
        <fullName evidence="4">DUF4249 domain-containing protein</fullName>
    </recommendedName>
</protein>
<dbReference type="AlphaFoldDB" id="A0A7W8ZNB2"/>
<feature type="chain" id="PRO_5031222065" description="DUF4249 domain-containing protein" evidence="1">
    <location>
        <begin position="23"/>
        <end position="317"/>
    </location>
</feature>
<keyword evidence="1" id="KW-0732">Signal</keyword>
<name>A0A7W8ZNB2_9SPHI</name>
<dbReference type="PROSITE" id="PS51257">
    <property type="entry name" value="PROKAR_LIPOPROTEIN"/>
    <property type="match status" value="1"/>
</dbReference>
<gene>
    <name evidence="2" type="ORF">HDE68_003084</name>
</gene>
<dbReference type="EMBL" id="JACHCE010000004">
    <property type="protein sequence ID" value="MBB5637171.1"/>
    <property type="molecule type" value="Genomic_DNA"/>
</dbReference>
<evidence type="ECO:0008006" key="4">
    <source>
        <dbReference type="Google" id="ProtNLM"/>
    </source>
</evidence>
<reference evidence="2 3" key="1">
    <citation type="submission" date="2020-08" db="EMBL/GenBank/DDBJ databases">
        <title>Genomic Encyclopedia of Type Strains, Phase IV (KMG-V): Genome sequencing to study the core and pangenomes of soil and plant-associated prokaryotes.</title>
        <authorList>
            <person name="Whitman W."/>
        </authorList>
    </citation>
    <scope>NUCLEOTIDE SEQUENCE [LARGE SCALE GENOMIC DNA]</scope>
    <source>
        <strain evidence="2 3">S3M1</strain>
    </source>
</reference>
<dbReference type="RefSeq" id="WP_183883046.1">
    <property type="nucleotide sequence ID" value="NZ_JACHCE010000004.1"/>
</dbReference>